<sequence length="93" mass="10461">MQAIEQENVHSTSSTLSSVGKLRISDNDSFFEDCSYGSSISMNRNSNFGSNKIETFLAENSTSNKDNWVIIYDPPEKPKGNYTSSDKCNYQFL</sequence>
<protein>
    <submittedName>
        <fullName evidence="1">Uncharacterized protein</fullName>
    </submittedName>
</protein>
<name>A0AAV8WLR2_9CUCU</name>
<reference evidence="1" key="1">
    <citation type="journal article" date="2023" name="Insect Mol. Biol.">
        <title>Genome sequencing provides insights into the evolution of gene families encoding plant cell wall-degrading enzymes in longhorned beetles.</title>
        <authorList>
            <person name="Shin N.R."/>
            <person name="Okamura Y."/>
            <person name="Kirsch R."/>
            <person name="Pauchet Y."/>
        </authorList>
    </citation>
    <scope>NUCLEOTIDE SEQUENCE</scope>
    <source>
        <strain evidence="1">RBIC_L_NR</strain>
    </source>
</reference>
<keyword evidence="2" id="KW-1185">Reference proteome</keyword>
<gene>
    <name evidence="1" type="ORF">NQ314_020398</name>
</gene>
<evidence type="ECO:0000313" key="2">
    <source>
        <dbReference type="Proteomes" id="UP001162156"/>
    </source>
</evidence>
<dbReference type="AlphaFoldDB" id="A0AAV8WLR2"/>
<proteinExistence type="predicted"/>
<comment type="caution">
    <text evidence="1">The sequence shown here is derived from an EMBL/GenBank/DDBJ whole genome shotgun (WGS) entry which is preliminary data.</text>
</comment>
<organism evidence="1 2">
    <name type="scientific">Rhamnusium bicolor</name>
    <dbReference type="NCBI Taxonomy" id="1586634"/>
    <lineage>
        <taxon>Eukaryota</taxon>
        <taxon>Metazoa</taxon>
        <taxon>Ecdysozoa</taxon>
        <taxon>Arthropoda</taxon>
        <taxon>Hexapoda</taxon>
        <taxon>Insecta</taxon>
        <taxon>Pterygota</taxon>
        <taxon>Neoptera</taxon>
        <taxon>Endopterygota</taxon>
        <taxon>Coleoptera</taxon>
        <taxon>Polyphaga</taxon>
        <taxon>Cucujiformia</taxon>
        <taxon>Chrysomeloidea</taxon>
        <taxon>Cerambycidae</taxon>
        <taxon>Lepturinae</taxon>
        <taxon>Rhagiini</taxon>
        <taxon>Rhamnusium</taxon>
    </lineage>
</organism>
<evidence type="ECO:0000313" key="1">
    <source>
        <dbReference type="EMBL" id="KAJ8927125.1"/>
    </source>
</evidence>
<accession>A0AAV8WLR2</accession>
<dbReference type="Proteomes" id="UP001162156">
    <property type="component" value="Unassembled WGS sequence"/>
</dbReference>
<dbReference type="EMBL" id="JANEYF010005719">
    <property type="protein sequence ID" value="KAJ8927125.1"/>
    <property type="molecule type" value="Genomic_DNA"/>
</dbReference>